<dbReference type="InterPro" id="IPR013740">
    <property type="entry name" value="Redoxin"/>
</dbReference>
<dbReference type="PANTHER" id="PTHR42852">
    <property type="entry name" value="THIOL:DISULFIDE INTERCHANGE PROTEIN DSBE"/>
    <property type="match status" value="1"/>
</dbReference>
<protein>
    <submittedName>
        <fullName evidence="3">TlpA family protein disulfide reductase</fullName>
    </submittedName>
</protein>
<accession>A0ABR7V7E6</accession>
<sequence length="186" mass="20811">MGIKKIKWGNIVLIIGIVVVLFTPIIGYVSTFASRLLSSGSAVVKQELNLNVDDYNWQLTDVDGRSFGFEEAKGKVVLVNYWATWCPPCIAEMPSLQTLYHDYGDKIVFMCVAQDKPDKVTAFISKKGYDLPVYFSKTEAPSLLTAKMLPTTYIIDRKGKIMIAKTGYADWNSAEVRNILDGLLQE</sequence>
<dbReference type="InterPro" id="IPR036249">
    <property type="entry name" value="Thioredoxin-like_sf"/>
</dbReference>
<keyword evidence="1" id="KW-0472">Membrane</keyword>
<dbReference type="InterPro" id="IPR050553">
    <property type="entry name" value="Thioredoxin_ResA/DsbE_sf"/>
</dbReference>
<feature type="transmembrane region" description="Helical" evidence="1">
    <location>
        <begin position="12"/>
        <end position="33"/>
    </location>
</feature>
<reference evidence="3" key="1">
    <citation type="submission" date="2020-05" db="EMBL/GenBank/DDBJ databases">
        <title>The draft genome sequence of Maribacter sp. ANRC-HE7.</title>
        <authorList>
            <person name="Mu L."/>
        </authorList>
    </citation>
    <scope>NUCLEOTIDE SEQUENCE</scope>
    <source>
        <strain evidence="3">ANRC-HE7</strain>
    </source>
</reference>
<dbReference type="CDD" id="cd02966">
    <property type="entry name" value="TlpA_like_family"/>
    <property type="match status" value="1"/>
</dbReference>
<organism evidence="3 4">
    <name type="scientific">Maribacter aquimaris</name>
    <dbReference type="NCBI Taxonomy" id="2737171"/>
    <lineage>
        <taxon>Bacteria</taxon>
        <taxon>Pseudomonadati</taxon>
        <taxon>Bacteroidota</taxon>
        <taxon>Flavobacteriia</taxon>
        <taxon>Flavobacteriales</taxon>
        <taxon>Flavobacteriaceae</taxon>
        <taxon>Maribacter</taxon>
    </lineage>
</organism>
<dbReference type="Pfam" id="PF08534">
    <property type="entry name" value="Redoxin"/>
    <property type="match status" value="1"/>
</dbReference>
<dbReference type="PANTHER" id="PTHR42852:SF17">
    <property type="entry name" value="THIOREDOXIN-LIKE PROTEIN HI_1115"/>
    <property type="match status" value="1"/>
</dbReference>
<dbReference type="EMBL" id="JABTCF010000010">
    <property type="protein sequence ID" value="MBD0779211.1"/>
    <property type="molecule type" value="Genomic_DNA"/>
</dbReference>
<evidence type="ECO:0000256" key="1">
    <source>
        <dbReference type="SAM" id="Phobius"/>
    </source>
</evidence>
<evidence type="ECO:0000313" key="4">
    <source>
        <dbReference type="Proteomes" id="UP001166021"/>
    </source>
</evidence>
<dbReference type="SUPFAM" id="SSF52833">
    <property type="entry name" value="Thioredoxin-like"/>
    <property type="match status" value="1"/>
</dbReference>
<keyword evidence="1" id="KW-0812">Transmembrane</keyword>
<gene>
    <name evidence="3" type="ORF">HPE56_15530</name>
</gene>
<dbReference type="RefSeq" id="WP_188244656.1">
    <property type="nucleotide sequence ID" value="NZ_JABTCF010000010.1"/>
</dbReference>
<keyword evidence="4" id="KW-1185">Reference proteome</keyword>
<dbReference type="Proteomes" id="UP001166021">
    <property type="component" value="Unassembled WGS sequence"/>
</dbReference>
<dbReference type="PROSITE" id="PS51352">
    <property type="entry name" value="THIOREDOXIN_2"/>
    <property type="match status" value="1"/>
</dbReference>
<dbReference type="Gene3D" id="3.40.30.10">
    <property type="entry name" value="Glutaredoxin"/>
    <property type="match status" value="1"/>
</dbReference>
<comment type="caution">
    <text evidence="3">The sequence shown here is derived from an EMBL/GenBank/DDBJ whole genome shotgun (WGS) entry which is preliminary data.</text>
</comment>
<dbReference type="InterPro" id="IPR013766">
    <property type="entry name" value="Thioredoxin_domain"/>
</dbReference>
<name>A0ABR7V7E6_9FLAO</name>
<evidence type="ECO:0000259" key="2">
    <source>
        <dbReference type="PROSITE" id="PS51352"/>
    </source>
</evidence>
<evidence type="ECO:0000313" key="3">
    <source>
        <dbReference type="EMBL" id="MBD0779211.1"/>
    </source>
</evidence>
<proteinExistence type="predicted"/>
<feature type="domain" description="Thioredoxin" evidence="2">
    <location>
        <begin position="37"/>
        <end position="185"/>
    </location>
</feature>
<keyword evidence="1" id="KW-1133">Transmembrane helix</keyword>